<name>A0ABM5PA79_BIBTR</name>
<accession>A0ABM5PA79</accession>
<sequence>MKGIYKKYSSLSRALDYARSTQDPQKIQEAQKRDRDFAESLDKWTLVKVGLAFWKSSKPIKPINAKYEGLKQKLEEDKVFDQYSWTYEDIEPTESNI</sequence>
<proteinExistence type="predicted"/>
<dbReference type="RefSeq" id="WP_025289928.1">
    <property type="nucleotide sequence ID" value="NZ_CP006955.1"/>
</dbReference>
<reference evidence="1 2" key="1">
    <citation type="submission" date="2013-12" db="EMBL/GenBank/DDBJ databases">
        <title>Annotation of the Bibersteinia trehalosi USDA-ARS-USMARC-189 complete genome.</title>
        <authorList>
            <person name="Harhay G.P."/>
            <person name="McVey S."/>
            <person name="Clawson M.L."/>
            <person name="Bono J."/>
            <person name="Heaton M.P."/>
            <person name="Chitko-Mckown C.G."/>
            <person name="Harhay D.M."/>
            <person name="Smith T.P.L."/>
        </authorList>
    </citation>
    <scope>NUCLEOTIDE SEQUENCE [LARGE SCALE GENOMIC DNA]</scope>
    <source>
        <strain evidence="1 2">USDA-ARS-USMARC-189</strain>
    </source>
</reference>
<keyword evidence="2" id="KW-1185">Reference proteome</keyword>
<gene>
    <name evidence="1" type="ORF">F543_2380</name>
</gene>
<organism evidence="1 2">
    <name type="scientific">Bibersteinia trehalosi USDA-ARS-USMARC-189</name>
    <dbReference type="NCBI Taxonomy" id="1263831"/>
    <lineage>
        <taxon>Bacteria</taxon>
        <taxon>Pseudomonadati</taxon>
        <taxon>Pseudomonadota</taxon>
        <taxon>Gammaproteobacteria</taxon>
        <taxon>Pasteurellales</taxon>
        <taxon>Pasteurellaceae</taxon>
        <taxon>Bibersteinia</taxon>
    </lineage>
</organism>
<dbReference type="Proteomes" id="UP000019092">
    <property type="component" value="Chromosome"/>
</dbReference>
<evidence type="ECO:0000313" key="1">
    <source>
        <dbReference type="EMBL" id="AHG83102.1"/>
    </source>
</evidence>
<dbReference type="EMBL" id="CP006955">
    <property type="protein sequence ID" value="AHG83102.1"/>
    <property type="molecule type" value="Genomic_DNA"/>
</dbReference>
<protein>
    <submittedName>
        <fullName evidence="1">Uncharacterized protein</fullName>
    </submittedName>
</protein>
<evidence type="ECO:0000313" key="2">
    <source>
        <dbReference type="Proteomes" id="UP000019092"/>
    </source>
</evidence>